<dbReference type="PaxDb" id="768679-TTX_0578"/>
<protein>
    <submittedName>
        <fullName evidence="1">DNA replication initiation complex subunit, GINS family</fullName>
    </submittedName>
</protein>
<evidence type="ECO:0000313" key="1">
    <source>
        <dbReference type="EMBL" id="CCC81242.1"/>
    </source>
</evidence>
<dbReference type="HOGENOM" id="CLU_1631709_0_0_2"/>
<reference evidence="1 2" key="1">
    <citation type="journal article" date="2011" name="PLoS ONE">
        <title>The complete genome sequence of Thermoproteus tenax: a physiologically versatile member of the Crenarchaeota.</title>
        <authorList>
            <person name="Siebers B."/>
            <person name="Zaparty M."/>
            <person name="Raddatz G."/>
            <person name="Tjaden B."/>
            <person name="Albers S.V."/>
            <person name="Bell S.D."/>
            <person name="Blombach F."/>
            <person name="Kletzin A."/>
            <person name="Kyrpides N."/>
            <person name="Lanz C."/>
            <person name="Plagens A."/>
            <person name="Rampp M."/>
            <person name="Rosinus A."/>
            <person name="von Jan M."/>
            <person name="Makarova K.S."/>
            <person name="Klenk H.P."/>
            <person name="Schuster S.C."/>
            <person name="Hensel R."/>
        </authorList>
    </citation>
    <scope>NUCLEOTIDE SEQUENCE [LARGE SCALE GENOMIC DNA]</scope>
    <source>
        <strain evidence="2">ATCC 35583 / DSM 2078 / JCM 9277 / NBRC 100435 / Kra 1</strain>
    </source>
</reference>
<proteinExistence type="predicted"/>
<evidence type="ECO:0000313" key="2">
    <source>
        <dbReference type="Proteomes" id="UP000002654"/>
    </source>
</evidence>
<dbReference type="eggNOG" id="arCOG00551">
    <property type="taxonomic scope" value="Archaea"/>
</dbReference>
<dbReference type="PATRIC" id="fig|768679.9.peg.592"/>
<name>G4RNU8_THETK</name>
<dbReference type="KEGG" id="ttn:TTX_0578"/>
<organism evidence="1 2">
    <name type="scientific">Thermoproteus tenax (strain ATCC 35583 / DSM 2078 / JCM 9277 / NBRC 100435 / Kra 1)</name>
    <dbReference type="NCBI Taxonomy" id="768679"/>
    <lineage>
        <taxon>Archaea</taxon>
        <taxon>Thermoproteota</taxon>
        <taxon>Thermoprotei</taxon>
        <taxon>Thermoproteales</taxon>
        <taxon>Thermoproteaceae</taxon>
        <taxon>Thermoproteus</taxon>
    </lineage>
</organism>
<dbReference type="GeneID" id="11263578"/>
<accession>G4RNU8</accession>
<dbReference type="Proteomes" id="UP000002654">
    <property type="component" value="Chromosome"/>
</dbReference>
<gene>
    <name evidence="1" type="primary">gins</name>
    <name evidence="1" type="ordered locus">TTX_0578</name>
</gene>
<dbReference type="AlphaFoldDB" id="G4RNU8"/>
<dbReference type="EMBL" id="FN869859">
    <property type="protein sequence ID" value="CCC81242.1"/>
    <property type="molecule type" value="Genomic_DNA"/>
</dbReference>
<keyword evidence="2" id="KW-1185">Reference proteome</keyword>
<dbReference type="RefSeq" id="WP_014126499.1">
    <property type="nucleotide sequence ID" value="NC_016070.1"/>
</dbReference>
<dbReference type="Gene3D" id="3.40.5.50">
    <property type="match status" value="1"/>
</dbReference>
<sequence length="159" mass="18278">MSRAYSWLSAELDTKLLTKPPVASYMELANEINEQLKGVALPPSMEETVRAHMAHVIASIMELRIRKILWEVQQGREPRDLTAEEERLLAPILKIREAPARDKRRRYEIVVFLDRFPATMSTSDFKQIGPFNRGDLAKIPAEDARELEAKGIVKRLRLL</sequence>
<dbReference type="STRING" id="768679.TTX_0578"/>